<dbReference type="SUPFAM" id="SSF52540">
    <property type="entry name" value="P-loop containing nucleoside triphosphate hydrolases"/>
    <property type="match status" value="1"/>
</dbReference>
<organism evidence="8">
    <name type="scientific">Oikopleura dioica</name>
    <name type="common">Tunicate</name>
    <dbReference type="NCBI Taxonomy" id="34765"/>
    <lineage>
        <taxon>Eukaryota</taxon>
        <taxon>Metazoa</taxon>
        <taxon>Chordata</taxon>
        <taxon>Tunicata</taxon>
        <taxon>Appendicularia</taxon>
        <taxon>Copelata</taxon>
        <taxon>Oikopleuridae</taxon>
        <taxon>Oikopleura</taxon>
    </lineage>
</organism>
<name>E4XNZ9_OIKDI</name>
<evidence type="ECO:0000313" key="9">
    <source>
        <dbReference type="Proteomes" id="UP000001307"/>
    </source>
</evidence>
<accession>E4XNZ9</accession>
<evidence type="ECO:0000259" key="7">
    <source>
        <dbReference type="PROSITE" id="PS51721"/>
    </source>
</evidence>
<feature type="domain" description="CP-type G" evidence="7">
    <location>
        <begin position="206"/>
        <end position="367"/>
    </location>
</feature>
<gene>
    <name evidence="8" type="ORF">GSOID_T00016754001</name>
</gene>
<dbReference type="FunCoup" id="E4XNZ9">
    <property type="interactions" value="121"/>
</dbReference>
<feature type="compositionally biased region" description="Basic and acidic residues" evidence="6">
    <location>
        <begin position="608"/>
        <end position="627"/>
    </location>
</feature>
<proteinExistence type="inferred from homology"/>
<comment type="subcellular location">
    <subcellularLocation>
        <location evidence="1 5">Nucleus</location>
        <location evidence="1 5">Nucleolus</location>
    </subcellularLocation>
</comment>
<feature type="compositionally biased region" description="Acidic residues" evidence="6">
    <location>
        <begin position="520"/>
        <end position="540"/>
    </location>
</feature>
<dbReference type="InterPro" id="IPR012971">
    <property type="entry name" value="NOG2_N_dom"/>
</dbReference>
<evidence type="ECO:0000256" key="2">
    <source>
        <dbReference type="ARBA" id="ARBA00022741"/>
    </source>
</evidence>
<keyword evidence="3 5" id="KW-0342">GTP-binding</keyword>
<dbReference type="OrthoDB" id="444945at2759"/>
<dbReference type="InterPro" id="IPR024929">
    <property type="entry name" value="GNL2_CP_dom"/>
</dbReference>
<evidence type="ECO:0000256" key="4">
    <source>
        <dbReference type="ARBA" id="ARBA00023242"/>
    </source>
</evidence>
<comment type="similarity">
    <text evidence="5">Belongs to the TRAFAC class YlqF/YawG GTPase family. NOG2 subfamily.</text>
</comment>
<keyword evidence="2 5" id="KW-0547">Nucleotide-binding</keyword>
<dbReference type="GO" id="GO:0005730">
    <property type="term" value="C:nucleolus"/>
    <property type="evidence" value="ECO:0007669"/>
    <property type="project" value="UniProtKB-SubCell"/>
</dbReference>
<dbReference type="InParanoid" id="E4XNZ9"/>
<protein>
    <recommendedName>
        <fullName evidence="5">Nucleolar GTP-binding protein 2</fullName>
    </recommendedName>
</protein>
<dbReference type="PRINTS" id="PR00326">
    <property type="entry name" value="GTP1OBG"/>
</dbReference>
<evidence type="ECO:0000256" key="1">
    <source>
        <dbReference type="ARBA" id="ARBA00004604"/>
    </source>
</evidence>
<dbReference type="InterPro" id="IPR006073">
    <property type="entry name" value="GTP-bd"/>
</dbReference>
<dbReference type="PANTHER" id="PTHR11089:SF9">
    <property type="entry name" value="NUCLEOLAR GTP-BINDING PROTEIN 2"/>
    <property type="match status" value="1"/>
</dbReference>
<dbReference type="Pfam" id="PF01926">
    <property type="entry name" value="MMR_HSR1"/>
    <property type="match status" value="1"/>
</dbReference>
<dbReference type="InterPro" id="IPR027417">
    <property type="entry name" value="P-loop_NTPase"/>
</dbReference>
<reference evidence="8" key="1">
    <citation type="journal article" date="2010" name="Science">
        <title>Plasticity of animal genome architecture unmasked by rapid evolution of a pelagic tunicate.</title>
        <authorList>
            <person name="Denoeud F."/>
            <person name="Henriet S."/>
            <person name="Mungpakdee S."/>
            <person name="Aury J.M."/>
            <person name="Da Silva C."/>
            <person name="Brinkmann H."/>
            <person name="Mikhaleva J."/>
            <person name="Olsen L.C."/>
            <person name="Jubin C."/>
            <person name="Canestro C."/>
            <person name="Bouquet J.M."/>
            <person name="Danks G."/>
            <person name="Poulain J."/>
            <person name="Campsteijn C."/>
            <person name="Adamski M."/>
            <person name="Cross I."/>
            <person name="Yadetie F."/>
            <person name="Muffato M."/>
            <person name="Louis A."/>
            <person name="Butcher S."/>
            <person name="Tsagkogeorga G."/>
            <person name="Konrad A."/>
            <person name="Singh S."/>
            <person name="Jensen M.F."/>
            <person name="Cong E.H."/>
            <person name="Eikeseth-Otteraa H."/>
            <person name="Noel B."/>
            <person name="Anthouard V."/>
            <person name="Porcel B.M."/>
            <person name="Kachouri-Lafond R."/>
            <person name="Nishino A."/>
            <person name="Ugolini M."/>
            <person name="Chourrout P."/>
            <person name="Nishida H."/>
            <person name="Aasland R."/>
            <person name="Huzurbazar S."/>
            <person name="Westhof E."/>
            <person name="Delsuc F."/>
            <person name="Lehrach H."/>
            <person name="Reinhardt R."/>
            <person name="Weissenbach J."/>
            <person name="Roy S.W."/>
            <person name="Artiguenave F."/>
            <person name="Postlethwait J.H."/>
            <person name="Manak J.R."/>
            <person name="Thompson E.M."/>
            <person name="Jaillon O."/>
            <person name="Du Pasquier L."/>
            <person name="Boudinot P."/>
            <person name="Liberles D.A."/>
            <person name="Volff J.N."/>
            <person name="Philippe H."/>
            <person name="Lenhard B."/>
            <person name="Roest Crollius H."/>
            <person name="Wincker P."/>
            <person name="Chourrout D."/>
        </authorList>
    </citation>
    <scope>NUCLEOTIDE SEQUENCE [LARGE SCALE GENOMIC DNA]</scope>
</reference>
<dbReference type="AlphaFoldDB" id="E4XNZ9"/>
<evidence type="ECO:0000256" key="5">
    <source>
        <dbReference type="RuleBase" id="RU364023"/>
    </source>
</evidence>
<dbReference type="Proteomes" id="UP000001307">
    <property type="component" value="Unassembled WGS sequence"/>
</dbReference>
<dbReference type="CDD" id="cd01858">
    <property type="entry name" value="NGP_1"/>
    <property type="match status" value="1"/>
</dbReference>
<dbReference type="GO" id="GO:0005525">
    <property type="term" value="F:GTP binding"/>
    <property type="evidence" value="ECO:0007669"/>
    <property type="project" value="UniProtKB-KW"/>
</dbReference>
<dbReference type="PANTHER" id="PTHR11089">
    <property type="entry name" value="GTP-BINDING PROTEIN-RELATED"/>
    <property type="match status" value="1"/>
</dbReference>
<keyword evidence="9" id="KW-1185">Reference proteome</keyword>
<dbReference type="EMBL" id="FN653087">
    <property type="protein sequence ID" value="CBY11587.1"/>
    <property type="molecule type" value="Genomic_DNA"/>
</dbReference>
<dbReference type="PROSITE" id="PS51721">
    <property type="entry name" value="G_CP"/>
    <property type="match status" value="1"/>
</dbReference>
<sequence length="702" mass="80169">MARIKQRIEGIKKGLASSNPDRKVKNASMRTRGTINRLNMYKSGGKAIRDRAGKIIKPAEFQSQLKSGSVARVEPNRKWFGNTRVIGQEALQKFQKELGNAVKDPFKVVLRTSKLPLSLLDAKPMSGKEKVHILDTEPYSEVFSKNRRRKRPNLSFESLTQVAEKVEEKEENYKMEDDIDLVRESDGTMDHQRNPLLNAGQSKRIWGELYRVLDSSDVIIQVLDARDPQGTRSHHIEKYLEKEKPHKHLVFLLNKVDLQPIAVTRKWVQLLSKERPTLAFHSSITNPFGKGALISLLRQFALLHKDKKSISVGFIGYPNVGKSSVINTMKKKKVCNVAPIPGETKVWQFVALTKRVFLIDCPGVVYSGQQHDETELILRGVCRVENITDPASHVPEVLRRAEHVHLAKLYQITGWEKDETGIEFLEMIARKRGKLLKGGEPDVHSVSKSVLRDWQYGKIPYLTQPDPNYVTKEKIKEKERPETEADRKQREEVSTKRKEIEKKLKTEQDFDGIKEKNMDDPEEYGQDEAESEDEAAEEDNHEEKEEIPQTLAAGPVSEKDLIMAKLAKLRKANKMGILQRQEAVDRNAARKRKMEESVDLGKIAREADKDERKAAAQKKKLDEKFKDDEEEEVAPGVGLPKPKIQKEGTAKERRAKERAEKDAKGTNYYSKANVKNKNKDKKVQAELKAKFKKGNKTGQMRK</sequence>
<dbReference type="FunFam" id="3.40.50.300:FF:000559">
    <property type="entry name" value="Nuclear/nucleolar GTPase 2"/>
    <property type="match status" value="1"/>
</dbReference>
<evidence type="ECO:0000256" key="3">
    <source>
        <dbReference type="ARBA" id="ARBA00023134"/>
    </source>
</evidence>
<feature type="compositionally biased region" description="Basic and acidic residues" evidence="6">
    <location>
        <begin position="471"/>
        <end position="519"/>
    </location>
</feature>
<dbReference type="InterPro" id="IPR030378">
    <property type="entry name" value="G_CP_dom"/>
</dbReference>
<feature type="region of interest" description="Disordered" evidence="6">
    <location>
        <begin position="608"/>
        <end position="683"/>
    </location>
</feature>
<feature type="region of interest" description="Disordered" evidence="6">
    <location>
        <begin position="462"/>
        <end position="558"/>
    </location>
</feature>
<dbReference type="Pfam" id="PF08153">
    <property type="entry name" value="NGP1NT"/>
    <property type="match status" value="1"/>
</dbReference>
<comment type="function">
    <text evidence="5">GTPase that associates with pre-60S ribosomal subunits in the nucleolus and is required for their nuclear export and maturation.</text>
</comment>
<evidence type="ECO:0000313" key="8">
    <source>
        <dbReference type="EMBL" id="CBY11587.1"/>
    </source>
</evidence>
<evidence type="ECO:0000256" key="6">
    <source>
        <dbReference type="SAM" id="MobiDB-lite"/>
    </source>
</evidence>
<dbReference type="InterPro" id="IPR023179">
    <property type="entry name" value="GTP-bd_ortho_bundle_sf"/>
</dbReference>
<dbReference type="Gene3D" id="3.40.50.300">
    <property type="entry name" value="P-loop containing nucleotide triphosphate hydrolases"/>
    <property type="match status" value="1"/>
</dbReference>
<keyword evidence="4 5" id="KW-0539">Nucleus</keyword>
<dbReference type="InterPro" id="IPR050755">
    <property type="entry name" value="TRAFAC_YlqF/YawG_RiboMat"/>
</dbReference>
<dbReference type="Gene3D" id="1.10.1580.10">
    <property type="match status" value="1"/>
</dbReference>
<feature type="compositionally biased region" description="Basic and acidic residues" evidence="6">
    <location>
        <begin position="644"/>
        <end position="664"/>
    </location>
</feature>